<gene>
    <name evidence="10" type="ORF">EQG68_00295</name>
</gene>
<dbReference type="PANTHER" id="PTHR30026:SF20">
    <property type="entry name" value="OUTER MEMBRANE PROTEIN TOLC"/>
    <property type="match status" value="1"/>
</dbReference>
<evidence type="ECO:0000256" key="4">
    <source>
        <dbReference type="ARBA" id="ARBA00022452"/>
    </source>
</evidence>
<reference evidence="11" key="1">
    <citation type="submission" date="2019-01" db="EMBL/GenBank/DDBJ databases">
        <title>Cytophagaceae bacterium strain CAR-16.</title>
        <authorList>
            <person name="Chen W.-M."/>
        </authorList>
    </citation>
    <scope>NUCLEOTIDE SEQUENCE [LARGE SCALE GENOMIC DNA]</scope>
    <source>
        <strain evidence="11">ICH-30</strain>
    </source>
</reference>
<keyword evidence="5" id="KW-0812">Transmembrane</keyword>
<dbReference type="PANTHER" id="PTHR30026">
    <property type="entry name" value="OUTER MEMBRANE PROTEIN TOLC"/>
    <property type="match status" value="1"/>
</dbReference>
<feature type="signal peptide" evidence="9">
    <location>
        <begin position="1"/>
        <end position="17"/>
    </location>
</feature>
<keyword evidence="7" id="KW-0998">Cell outer membrane</keyword>
<organism evidence="10 11">
    <name type="scientific">Flavobacterium piscinae</name>
    <dbReference type="NCBI Taxonomy" id="2506424"/>
    <lineage>
        <taxon>Bacteria</taxon>
        <taxon>Pseudomonadati</taxon>
        <taxon>Bacteroidota</taxon>
        <taxon>Flavobacteriia</taxon>
        <taxon>Flavobacteriales</taxon>
        <taxon>Flavobacteriaceae</taxon>
        <taxon>Flavobacterium</taxon>
    </lineage>
</organism>
<dbReference type="Proteomes" id="UP000289734">
    <property type="component" value="Unassembled WGS sequence"/>
</dbReference>
<dbReference type="OrthoDB" id="367883at2"/>
<evidence type="ECO:0000256" key="7">
    <source>
        <dbReference type="ARBA" id="ARBA00023237"/>
    </source>
</evidence>
<keyword evidence="6" id="KW-0472">Membrane</keyword>
<keyword evidence="11" id="KW-1185">Reference proteome</keyword>
<evidence type="ECO:0000256" key="3">
    <source>
        <dbReference type="ARBA" id="ARBA00022448"/>
    </source>
</evidence>
<evidence type="ECO:0000313" key="10">
    <source>
        <dbReference type="EMBL" id="RXR35368.1"/>
    </source>
</evidence>
<comment type="similarity">
    <text evidence="2">Belongs to the outer membrane factor (OMF) (TC 1.B.17) family.</text>
</comment>
<dbReference type="Pfam" id="PF02321">
    <property type="entry name" value="OEP"/>
    <property type="match status" value="1"/>
</dbReference>
<comment type="subcellular location">
    <subcellularLocation>
        <location evidence="1">Cell outer membrane</location>
    </subcellularLocation>
</comment>
<keyword evidence="9" id="KW-0732">Signal</keyword>
<feature type="coiled-coil region" evidence="8">
    <location>
        <begin position="340"/>
        <end position="367"/>
    </location>
</feature>
<dbReference type="AlphaFoldDB" id="A0A4Q1KYC0"/>
<keyword evidence="8" id="KW-0175">Coiled coil</keyword>
<evidence type="ECO:0000256" key="6">
    <source>
        <dbReference type="ARBA" id="ARBA00023136"/>
    </source>
</evidence>
<dbReference type="Gene3D" id="1.20.1600.10">
    <property type="entry name" value="Outer membrane efflux proteins (OEP)"/>
    <property type="match status" value="1"/>
</dbReference>
<dbReference type="GO" id="GO:0015288">
    <property type="term" value="F:porin activity"/>
    <property type="evidence" value="ECO:0007669"/>
    <property type="project" value="TreeGrafter"/>
</dbReference>
<evidence type="ECO:0000256" key="1">
    <source>
        <dbReference type="ARBA" id="ARBA00004442"/>
    </source>
</evidence>
<accession>A0A4Q1KYC0</accession>
<evidence type="ECO:0000256" key="5">
    <source>
        <dbReference type="ARBA" id="ARBA00022692"/>
    </source>
</evidence>
<dbReference type="InterPro" id="IPR051906">
    <property type="entry name" value="TolC-like"/>
</dbReference>
<proteinExistence type="inferred from homology"/>
<dbReference type="GO" id="GO:1990281">
    <property type="term" value="C:efflux pump complex"/>
    <property type="evidence" value="ECO:0007669"/>
    <property type="project" value="TreeGrafter"/>
</dbReference>
<feature type="chain" id="PRO_5020464264" evidence="9">
    <location>
        <begin position="18"/>
        <end position="446"/>
    </location>
</feature>
<sequence length="446" mass="50668">MKKLSLFLLFACLGMQAQETKKSYSFSLQQAIEHALQYNYAAKNSGLDIEAAKKKKWETTATGLPQINAGLDYQNNFVIQQSVIPGAFIPDSEEEFVTVPFGTKHSMVARSTLSQLIFDGSYIVALQASKTYLQYFESSKKKTDLEVREMIINSYGNVLLAEENISILEKNKATLEKTLFDTEQTFKNGLIEEENVEQLKITLSSINSSLNYTKRLKDISYNMLKINLGIELEEELSLTDKLENLTTSNLDMALTGSSFEVKNNIDYALSTNFVEQRTLEMKLEKSKFLPSLSANVNFGYNAFGDQFQFFTPNQRWLNYSNLGVSLNVPIFSSFGKTAKVQQAKIALEQAQTQLTETEQRLKLQYQNAKSDYEYSVEQYFSSKENLLLAERIERKQQVKFTEGLSTSFDFTDAQRQLYSAQQSYLQSMIDVVNKKAALEKAIGQTN</sequence>
<evidence type="ECO:0000256" key="8">
    <source>
        <dbReference type="SAM" id="Coils"/>
    </source>
</evidence>
<comment type="caution">
    <text evidence="10">The sequence shown here is derived from an EMBL/GenBank/DDBJ whole genome shotgun (WGS) entry which is preliminary data.</text>
</comment>
<dbReference type="InterPro" id="IPR003423">
    <property type="entry name" value="OMP_efflux"/>
</dbReference>
<evidence type="ECO:0000256" key="9">
    <source>
        <dbReference type="SAM" id="SignalP"/>
    </source>
</evidence>
<dbReference type="RefSeq" id="WP_129462792.1">
    <property type="nucleotide sequence ID" value="NZ_SBKQ01000001.1"/>
</dbReference>
<dbReference type="GO" id="GO:0009279">
    <property type="term" value="C:cell outer membrane"/>
    <property type="evidence" value="ECO:0007669"/>
    <property type="project" value="UniProtKB-SubCell"/>
</dbReference>
<dbReference type="EMBL" id="SBKQ01000001">
    <property type="protein sequence ID" value="RXR35368.1"/>
    <property type="molecule type" value="Genomic_DNA"/>
</dbReference>
<dbReference type="SUPFAM" id="SSF56954">
    <property type="entry name" value="Outer membrane efflux proteins (OEP)"/>
    <property type="match status" value="1"/>
</dbReference>
<evidence type="ECO:0000313" key="11">
    <source>
        <dbReference type="Proteomes" id="UP000289734"/>
    </source>
</evidence>
<name>A0A4Q1KYC0_9FLAO</name>
<protein>
    <submittedName>
        <fullName evidence="10">TolC family protein</fullName>
    </submittedName>
</protein>
<dbReference type="GO" id="GO:0015562">
    <property type="term" value="F:efflux transmembrane transporter activity"/>
    <property type="evidence" value="ECO:0007669"/>
    <property type="project" value="InterPro"/>
</dbReference>
<evidence type="ECO:0000256" key="2">
    <source>
        <dbReference type="ARBA" id="ARBA00007613"/>
    </source>
</evidence>
<keyword evidence="4" id="KW-1134">Transmembrane beta strand</keyword>
<keyword evidence="3" id="KW-0813">Transport</keyword>